<evidence type="ECO:0000256" key="1">
    <source>
        <dbReference type="ARBA" id="ARBA00023015"/>
    </source>
</evidence>
<dbReference type="Pfam" id="PF14864">
    <property type="entry name" value="Alkyl_sulf_C"/>
    <property type="match status" value="1"/>
</dbReference>
<name>A0A844WAR7_9RHOB</name>
<keyword evidence="1" id="KW-0805">Transcription regulation</keyword>
<evidence type="ECO:0000259" key="4">
    <source>
        <dbReference type="PROSITE" id="PS51118"/>
    </source>
</evidence>
<sequence length="222" mass="24403">MAGKRRYEDGCAFAQSLDLVGERWALLVVRELIFGPKRFTDLKSDLPGIATNVLSQRMADLEEAAIVVKRELPPPGRATVYELTDWGRDLAPIFKVMGRWAARSPHLKHDWPMSVNAALLSLGAMFRPGRAKGFEAVIEMHLSDRPFTVSVLGKQLAVEPGVPRAPDVTLRCDQNLLLSVLHRGHPLDAAEAEGMQVTGDRSVLEQFAGFFPMPKPAPGRAA</sequence>
<comment type="caution">
    <text evidence="5">The sequence shown here is derived from an EMBL/GenBank/DDBJ whole genome shotgun (WGS) entry which is preliminary data.</text>
</comment>
<evidence type="ECO:0000313" key="5">
    <source>
        <dbReference type="EMBL" id="MWB77788.1"/>
    </source>
</evidence>
<evidence type="ECO:0000256" key="2">
    <source>
        <dbReference type="ARBA" id="ARBA00023125"/>
    </source>
</evidence>
<dbReference type="PANTHER" id="PTHR33204">
    <property type="entry name" value="TRANSCRIPTIONAL REGULATOR, MARR FAMILY"/>
    <property type="match status" value="1"/>
</dbReference>
<reference evidence="5 6" key="1">
    <citation type="submission" date="2019-11" db="EMBL/GenBank/DDBJ databases">
        <title>Pseudooceanicola pacifica sp. nov., isolated from deep-sea sediment of the Pacific Ocean.</title>
        <authorList>
            <person name="Lyu L."/>
        </authorList>
    </citation>
    <scope>NUCLEOTIDE SEQUENCE [LARGE SCALE GENOMIC DNA]</scope>
    <source>
        <strain evidence="5 6">216_PA32_1</strain>
    </source>
</reference>
<gene>
    <name evidence="5" type="ORF">GLS40_07115</name>
</gene>
<dbReference type="PROSITE" id="PS51118">
    <property type="entry name" value="HTH_HXLR"/>
    <property type="match status" value="1"/>
</dbReference>
<proteinExistence type="predicted"/>
<dbReference type="InterPro" id="IPR036527">
    <property type="entry name" value="SCP2_sterol-bd_dom_sf"/>
</dbReference>
<dbReference type="Proteomes" id="UP000443843">
    <property type="component" value="Unassembled WGS sequence"/>
</dbReference>
<dbReference type="InterPro" id="IPR002577">
    <property type="entry name" value="HTH_HxlR"/>
</dbReference>
<dbReference type="AlphaFoldDB" id="A0A844WAR7"/>
<dbReference type="RefSeq" id="WP_160382048.1">
    <property type="nucleotide sequence ID" value="NZ_WNXQ01000003.1"/>
</dbReference>
<evidence type="ECO:0000313" key="6">
    <source>
        <dbReference type="Proteomes" id="UP000443843"/>
    </source>
</evidence>
<organism evidence="5 6">
    <name type="scientific">Pseudooceanicola pacificus</name>
    <dbReference type="NCBI Taxonomy" id="2676438"/>
    <lineage>
        <taxon>Bacteria</taxon>
        <taxon>Pseudomonadati</taxon>
        <taxon>Pseudomonadota</taxon>
        <taxon>Alphaproteobacteria</taxon>
        <taxon>Rhodobacterales</taxon>
        <taxon>Paracoccaceae</taxon>
        <taxon>Pseudooceanicola</taxon>
    </lineage>
</organism>
<dbReference type="Pfam" id="PF01638">
    <property type="entry name" value="HxlR"/>
    <property type="match status" value="1"/>
</dbReference>
<dbReference type="InterPro" id="IPR036390">
    <property type="entry name" value="WH_DNA-bd_sf"/>
</dbReference>
<protein>
    <submittedName>
        <fullName evidence="5">Transcriptional regulator</fullName>
    </submittedName>
</protein>
<keyword evidence="2" id="KW-0238">DNA-binding</keyword>
<keyword evidence="3" id="KW-0804">Transcription</keyword>
<dbReference type="EMBL" id="WNXQ01000003">
    <property type="protein sequence ID" value="MWB77788.1"/>
    <property type="molecule type" value="Genomic_DNA"/>
</dbReference>
<evidence type="ECO:0000256" key="3">
    <source>
        <dbReference type="ARBA" id="ARBA00023163"/>
    </source>
</evidence>
<feature type="domain" description="HTH hxlR-type" evidence="4">
    <location>
        <begin position="11"/>
        <end position="109"/>
    </location>
</feature>
<dbReference type="GO" id="GO:0003677">
    <property type="term" value="F:DNA binding"/>
    <property type="evidence" value="ECO:0007669"/>
    <property type="project" value="UniProtKB-KW"/>
</dbReference>
<dbReference type="Gene3D" id="1.10.10.10">
    <property type="entry name" value="Winged helix-like DNA-binding domain superfamily/Winged helix DNA-binding domain"/>
    <property type="match status" value="1"/>
</dbReference>
<dbReference type="SUPFAM" id="SSF55718">
    <property type="entry name" value="SCP-like"/>
    <property type="match status" value="1"/>
</dbReference>
<dbReference type="InterPro" id="IPR029229">
    <property type="entry name" value="Alkyl_sulf_C"/>
</dbReference>
<accession>A0A844WAR7</accession>
<dbReference type="InterPro" id="IPR036388">
    <property type="entry name" value="WH-like_DNA-bd_sf"/>
</dbReference>
<keyword evidence="6" id="KW-1185">Reference proteome</keyword>
<dbReference type="PANTHER" id="PTHR33204:SF18">
    <property type="entry name" value="TRANSCRIPTIONAL REGULATORY PROTEIN"/>
    <property type="match status" value="1"/>
</dbReference>
<dbReference type="Gene3D" id="3.30.1050.10">
    <property type="entry name" value="SCP2 sterol-binding domain"/>
    <property type="match status" value="1"/>
</dbReference>
<dbReference type="SUPFAM" id="SSF46785">
    <property type="entry name" value="Winged helix' DNA-binding domain"/>
    <property type="match status" value="1"/>
</dbReference>